<proteinExistence type="predicted"/>
<reference evidence="1" key="1">
    <citation type="journal article" date="2021" name="New Phytol.">
        <title>Evolutionary innovations through gain and loss of genes in the ectomycorrhizal Boletales.</title>
        <authorList>
            <person name="Wu G."/>
            <person name="Miyauchi S."/>
            <person name="Morin E."/>
            <person name="Kuo A."/>
            <person name="Drula E."/>
            <person name="Varga T."/>
            <person name="Kohler A."/>
            <person name="Feng B."/>
            <person name="Cao Y."/>
            <person name="Lipzen A."/>
            <person name="Daum C."/>
            <person name="Hundley H."/>
            <person name="Pangilinan J."/>
            <person name="Johnson J."/>
            <person name="Barry K."/>
            <person name="LaButti K."/>
            <person name="Ng V."/>
            <person name="Ahrendt S."/>
            <person name="Min B."/>
            <person name="Choi I.G."/>
            <person name="Park H."/>
            <person name="Plett J.M."/>
            <person name="Magnuson J."/>
            <person name="Spatafora J.W."/>
            <person name="Nagy L.G."/>
            <person name="Henrissat B."/>
            <person name="Grigoriev I.V."/>
            <person name="Yang Z.L."/>
            <person name="Xu J."/>
            <person name="Martin F.M."/>
        </authorList>
    </citation>
    <scope>NUCLEOTIDE SEQUENCE</scope>
    <source>
        <strain evidence="1">KUC20120723A-06</strain>
    </source>
</reference>
<evidence type="ECO:0000313" key="1">
    <source>
        <dbReference type="EMBL" id="KAH7925898.1"/>
    </source>
</evidence>
<comment type="caution">
    <text evidence="1">The sequence shown here is derived from an EMBL/GenBank/DDBJ whole genome shotgun (WGS) entry which is preliminary data.</text>
</comment>
<accession>A0ACB8BMW0</accession>
<organism evidence="1 2">
    <name type="scientific">Leucogyrophana mollusca</name>
    <dbReference type="NCBI Taxonomy" id="85980"/>
    <lineage>
        <taxon>Eukaryota</taxon>
        <taxon>Fungi</taxon>
        <taxon>Dikarya</taxon>
        <taxon>Basidiomycota</taxon>
        <taxon>Agaricomycotina</taxon>
        <taxon>Agaricomycetes</taxon>
        <taxon>Agaricomycetidae</taxon>
        <taxon>Boletales</taxon>
        <taxon>Boletales incertae sedis</taxon>
        <taxon>Leucogyrophana</taxon>
    </lineage>
</organism>
<evidence type="ECO:0000313" key="2">
    <source>
        <dbReference type="Proteomes" id="UP000790709"/>
    </source>
</evidence>
<protein>
    <submittedName>
        <fullName evidence="1">Uncharacterized protein</fullName>
    </submittedName>
</protein>
<dbReference type="Proteomes" id="UP000790709">
    <property type="component" value="Unassembled WGS sequence"/>
</dbReference>
<name>A0ACB8BMW0_9AGAM</name>
<dbReference type="EMBL" id="MU266393">
    <property type="protein sequence ID" value="KAH7925898.1"/>
    <property type="molecule type" value="Genomic_DNA"/>
</dbReference>
<gene>
    <name evidence="1" type="ORF">BV22DRAFT_1033503</name>
</gene>
<sequence>MSTLLASISETLTLLLNTPIVPPQLGENGADVPLTDLPHRRRGGIDRARSGSSLEEAFGEEEAFVLERTSEESTRTTTEDRTSSELSGVRDDVPAGPELSHNTQLRSPQLSTAS</sequence>
<keyword evidence="2" id="KW-1185">Reference proteome</keyword>